<dbReference type="Gene3D" id="1.10.260.40">
    <property type="entry name" value="lambda repressor-like DNA-binding domains"/>
    <property type="match status" value="1"/>
</dbReference>
<keyword evidence="2" id="KW-1133">Transmembrane helix</keyword>
<accession>A0A3E3DYX1</accession>
<dbReference type="PANTHER" id="PTHR46558:SF11">
    <property type="entry name" value="HTH-TYPE TRANSCRIPTIONAL REGULATOR XRE"/>
    <property type="match status" value="1"/>
</dbReference>
<keyword evidence="2" id="KW-0472">Membrane</keyword>
<gene>
    <name evidence="4" type="ORF">DW687_06900</name>
</gene>
<dbReference type="RefSeq" id="WP_117532195.1">
    <property type="nucleotide sequence ID" value="NZ_JANFYI010000001.1"/>
</dbReference>
<feature type="transmembrane region" description="Helical" evidence="2">
    <location>
        <begin position="158"/>
        <end position="176"/>
    </location>
</feature>
<dbReference type="Pfam" id="PF01381">
    <property type="entry name" value="HTH_3"/>
    <property type="match status" value="1"/>
</dbReference>
<dbReference type="Proteomes" id="UP000261212">
    <property type="component" value="Unassembled WGS sequence"/>
</dbReference>
<dbReference type="InterPro" id="IPR010982">
    <property type="entry name" value="Lambda_DNA-bd_dom_sf"/>
</dbReference>
<evidence type="ECO:0000256" key="2">
    <source>
        <dbReference type="SAM" id="Phobius"/>
    </source>
</evidence>
<sequence length="201" mass="23053">MEFNEKLVLIRKEKGLTQEELASLLFVSRTAVSKWESGRGYPSIDSLKEISRVFGVSMDELLCGDEIILLAEEDNKKKGETFKNILFGLFDVFTITLFFLPLFGLKSGSKVLSVSLFSLKGIENYVFIPYVLILTLCSVYGIMELVLQNYDNDNWKRYNTYISVIVSIVAVTIFIVSNQPYMAFLFFIIFILKVFCLIKLR</sequence>
<evidence type="ECO:0000256" key="1">
    <source>
        <dbReference type="ARBA" id="ARBA00023125"/>
    </source>
</evidence>
<keyword evidence="1" id="KW-0238">DNA-binding</keyword>
<evidence type="ECO:0000313" key="5">
    <source>
        <dbReference type="Proteomes" id="UP000261212"/>
    </source>
</evidence>
<dbReference type="SMART" id="SM00530">
    <property type="entry name" value="HTH_XRE"/>
    <property type="match status" value="1"/>
</dbReference>
<feature type="transmembrane region" description="Helical" evidence="2">
    <location>
        <begin position="182"/>
        <end position="200"/>
    </location>
</feature>
<dbReference type="PANTHER" id="PTHR46558">
    <property type="entry name" value="TRACRIPTIONAL REGULATORY PROTEIN-RELATED-RELATED"/>
    <property type="match status" value="1"/>
</dbReference>
<dbReference type="AlphaFoldDB" id="A0A3E3DYX1"/>
<reference evidence="4 5" key="1">
    <citation type="submission" date="2018-08" db="EMBL/GenBank/DDBJ databases">
        <title>A genome reference for cultivated species of the human gut microbiota.</title>
        <authorList>
            <person name="Zou Y."/>
            <person name="Xue W."/>
            <person name="Luo G."/>
        </authorList>
    </citation>
    <scope>NUCLEOTIDE SEQUENCE [LARGE SCALE GENOMIC DNA]</scope>
    <source>
        <strain evidence="4 5">AM25-6</strain>
    </source>
</reference>
<evidence type="ECO:0000313" key="4">
    <source>
        <dbReference type="EMBL" id="RGD74484.1"/>
    </source>
</evidence>
<evidence type="ECO:0000259" key="3">
    <source>
        <dbReference type="PROSITE" id="PS50943"/>
    </source>
</evidence>
<dbReference type="EMBL" id="QUSM01000003">
    <property type="protein sequence ID" value="RGD74484.1"/>
    <property type="molecule type" value="Genomic_DNA"/>
</dbReference>
<proteinExistence type="predicted"/>
<keyword evidence="2" id="KW-0812">Transmembrane</keyword>
<protein>
    <submittedName>
        <fullName evidence="4">XRE family transcriptional regulator</fullName>
    </submittedName>
</protein>
<dbReference type="SUPFAM" id="SSF47413">
    <property type="entry name" value="lambda repressor-like DNA-binding domains"/>
    <property type="match status" value="1"/>
</dbReference>
<organism evidence="4 5">
    <name type="scientific">Anaerofustis stercorihominis</name>
    <dbReference type="NCBI Taxonomy" id="214853"/>
    <lineage>
        <taxon>Bacteria</taxon>
        <taxon>Bacillati</taxon>
        <taxon>Bacillota</taxon>
        <taxon>Clostridia</taxon>
        <taxon>Eubacteriales</taxon>
        <taxon>Eubacteriaceae</taxon>
        <taxon>Anaerofustis</taxon>
    </lineage>
</organism>
<dbReference type="CDD" id="cd00093">
    <property type="entry name" value="HTH_XRE"/>
    <property type="match status" value="1"/>
</dbReference>
<feature type="transmembrane region" description="Helical" evidence="2">
    <location>
        <begin position="85"/>
        <end position="105"/>
    </location>
</feature>
<dbReference type="InterPro" id="IPR001387">
    <property type="entry name" value="Cro/C1-type_HTH"/>
</dbReference>
<name>A0A3E3DYX1_9FIRM</name>
<feature type="transmembrane region" description="Helical" evidence="2">
    <location>
        <begin position="125"/>
        <end position="146"/>
    </location>
</feature>
<feature type="domain" description="HTH cro/C1-type" evidence="3">
    <location>
        <begin position="7"/>
        <end position="61"/>
    </location>
</feature>
<dbReference type="PROSITE" id="PS50943">
    <property type="entry name" value="HTH_CROC1"/>
    <property type="match status" value="1"/>
</dbReference>
<dbReference type="GO" id="GO:0003677">
    <property type="term" value="F:DNA binding"/>
    <property type="evidence" value="ECO:0007669"/>
    <property type="project" value="UniProtKB-KW"/>
</dbReference>
<comment type="caution">
    <text evidence="4">The sequence shown here is derived from an EMBL/GenBank/DDBJ whole genome shotgun (WGS) entry which is preliminary data.</text>
</comment>